<dbReference type="Proteomes" id="UP001153709">
    <property type="component" value="Chromosome 8"/>
</dbReference>
<proteinExistence type="predicted"/>
<feature type="compositionally biased region" description="Low complexity" evidence="2">
    <location>
        <begin position="312"/>
        <end position="324"/>
    </location>
</feature>
<feature type="compositionally biased region" description="Basic and acidic residues" evidence="2">
    <location>
        <begin position="296"/>
        <end position="311"/>
    </location>
</feature>
<evidence type="ECO:0000313" key="4">
    <source>
        <dbReference type="Proteomes" id="UP001153709"/>
    </source>
</evidence>
<reference evidence="3" key="1">
    <citation type="submission" date="2022-01" db="EMBL/GenBank/DDBJ databases">
        <authorList>
            <person name="King R."/>
        </authorList>
    </citation>
    <scope>NUCLEOTIDE SEQUENCE</scope>
</reference>
<organism evidence="3 4">
    <name type="scientific">Diabrotica balteata</name>
    <name type="common">Banded cucumber beetle</name>
    <dbReference type="NCBI Taxonomy" id="107213"/>
    <lineage>
        <taxon>Eukaryota</taxon>
        <taxon>Metazoa</taxon>
        <taxon>Ecdysozoa</taxon>
        <taxon>Arthropoda</taxon>
        <taxon>Hexapoda</taxon>
        <taxon>Insecta</taxon>
        <taxon>Pterygota</taxon>
        <taxon>Neoptera</taxon>
        <taxon>Endopterygota</taxon>
        <taxon>Coleoptera</taxon>
        <taxon>Polyphaga</taxon>
        <taxon>Cucujiformia</taxon>
        <taxon>Chrysomeloidea</taxon>
        <taxon>Chrysomelidae</taxon>
        <taxon>Galerucinae</taxon>
        <taxon>Diabroticina</taxon>
        <taxon>Diabroticites</taxon>
        <taxon>Diabrotica</taxon>
    </lineage>
</organism>
<accession>A0A9N9T8U2</accession>
<keyword evidence="1" id="KW-0175">Coiled coil</keyword>
<feature type="coiled-coil region" evidence="1">
    <location>
        <begin position="60"/>
        <end position="104"/>
    </location>
</feature>
<keyword evidence="4" id="KW-1185">Reference proteome</keyword>
<name>A0A9N9T8U2_DIABA</name>
<feature type="compositionally biased region" description="Low complexity" evidence="2">
    <location>
        <begin position="332"/>
        <end position="351"/>
    </location>
</feature>
<evidence type="ECO:0000313" key="3">
    <source>
        <dbReference type="EMBL" id="CAG9839234.1"/>
    </source>
</evidence>
<protein>
    <submittedName>
        <fullName evidence="3">Uncharacterized protein</fullName>
    </submittedName>
</protein>
<evidence type="ECO:0000256" key="1">
    <source>
        <dbReference type="SAM" id="Coils"/>
    </source>
</evidence>
<dbReference type="AlphaFoldDB" id="A0A9N9T8U2"/>
<feature type="region of interest" description="Disordered" evidence="2">
    <location>
        <begin position="285"/>
        <end position="368"/>
    </location>
</feature>
<dbReference type="EMBL" id="OU898283">
    <property type="protein sequence ID" value="CAG9839234.1"/>
    <property type="molecule type" value="Genomic_DNA"/>
</dbReference>
<feature type="region of interest" description="Disordered" evidence="2">
    <location>
        <begin position="1"/>
        <end position="27"/>
    </location>
</feature>
<feature type="region of interest" description="Disordered" evidence="2">
    <location>
        <begin position="578"/>
        <end position="597"/>
    </location>
</feature>
<gene>
    <name evidence="3" type="ORF">DIABBA_LOCUS12020</name>
</gene>
<evidence type="ECO:0000256" key="2">
    <source>
        <dbReference type="SAM" id="MobiDB-lite"/>
    </source>
</evidence>
<dbReference type="OrthoDB" id="10063560at2759"/>
<sequence>MRCKETKESEVLDAEKEDNNIKENKTNNIRDKEEARFSLVAARANVVSNEDNYDKIEGLADKVKDNSDRGEEKYDRIEDEANYVKTAKEERRDITEEIEDKVKDDTGIGEEMTHIVNYNNAQKDKLKTVMEKREKIPPKTFEPCCDKLSDRIFLPNHKNNRKLGDINCTMSAVHERDLSSKTQLPQSVLKEFARTYQEPKFIDDTMNSNHKLTESGLEKFMEYTRNQEDSLFNSMNSKHDGSILTHIHQKQISYAHSEGYHSYVSSTDSTSTPFLDRLRRDSEAAVGSSISSNTWDELKPEDSNSRSEGRDSVVTTSSGSISSSETLKCHGSMSDVSVTSHSSSRNNSNSSTKQLIAHSERVQTPKRHHSESVLYMVEEKESSLKTRAGRNCNVNKLKFFPLNNYNTYIVQENENQSANISKTSNHRLSLSLQSELSVADRVSELEKQQKYSYYDPEKKHKFPDPTLKAIQKKALLSFYERHNNPNKNYWISEPQLPHTNPVYTQSLLKLKTQVASRRASSASDYVASNSKRSSLASNKEKIDLISQTVPRHQHNNSCGSLSTDILGPIIVGSAISVDDYVPDQPPERPPKHPNLRTAFPDLFLDQRVPSPDLPPPSPPTVLENEVFNNDEPFPPPPPECKSDWQEAFSDTAEICTGYQIPASQMPSELEIKVIEQTVVLVQATSKVEYNLIITPVI</sequence>